<protein>
    <submittedName>
        <fullName evidence="7">LysE/ArgO family amino acid transporter</fullName>
    </submittedName>
</protein>
<evidence type="ECO:0000313" key="8">
    <source>
        <dbReference type="Proteomes" id="UP001209854"/>
    </source>
</evidence>
<dbReference type="PANTHER" id="PTHR30086:SF20">
    <property type="entry name" value="ARGININE EXPORTER PROTEIN ARGO-RELATED"/>
    <property type="match status" value="1"/>
</dbReference>
<evidence type="ECO:0000256" key="6">
    <source>
        <dbReference type="SAM" id="Phobius"/>
    </source>
</evidence>
<feature type="transmembrane region" description="Helical" evidence="6">
    <location>
        <begin position="33"/>
        <end position="61"/>
    </location>
</feature>
<reference evidence="7 8" key="1">
    <citation type="submission" date="2022-10" db="EMBL/GenBank/DDBJ databases">
        <title>High-quality genome sequences of two octocoral-associated bacteria, Endozoicomonas euniceicola EF212 and Endozoicomonas gorgoniicola PS125.</title>
        <authorList>
            <person name="Chiou Y.-J."/>
            <person name="Chen Y.-H."/>
        </authorList>
    </citation>
    <scope>NUCLEOTIDE SEQUENCE [LARGE SCALE GENOMIC DNA]</scope>
    <source>
        <strain evidence="7 8">PS125</strain>
    </source>
</reference>
<accession>A0ABT3MWK8</accession>
<organism evidence="7 8">
    <name type="scientific">Endozoicomonas gorgoniicola</name>
    <dbReference type="NCBI Taxonomy" id="1234144"/>
    <lineage>
        <taxon>Bacteria</taxon>
        <taxon>Pseudomonadati</taxon>
        <taxon>Pseudomonadota</taxon>
        <taxon>Gammaproteobacteria</taxon>
        <taxon>Oceanospirillales</taxon>
        <taxon>Endozoicomonadaceae</taxon>
        <taxon>Endozoicomonas</taxon>
    </lineage>
</organism>
<keyword evidence="4 6" id="KW-1133">Transmembrane helix</keyword>
<proteinExistence type="predicted"/>
<evidence type="ECO:0000256" key="5">
    <source>
        <dbReference type="ARBA" id="ARBA00023136"/>
    </source>
</evidence>
<dbReference type="EMBL" id="JAPFCC010000001">
    <property type="protein sequence ID" value="MCW7553763.1"/>
    <property type="molecule type" value="Genomic_DNA"/>
</dbReference>
<evidence type="ECO:0000256" key="2">
    <source>
        <dbReference type="ARBA" id="ARBA00022475"/>
    </source>
</evidence>
<dbReference type="InterPro" id="IPR001123">
    <property type="entry name" value="LeuE-type"/>
</dbReference>
<evidence type="ECO:0000313" key="7">
    <source>
        <dbReference type="EMBL" id="MCW7553763.1"/>
    </source>
</evidence>
<name>A0ABT3MWK8_9GAMM</name>
<gene>
    <name evidence="7" type="ORF">NX722_14205</name>
</gene>
<keyword evidence="2" id="KW-1003">Cell membrane</keyword>
<dbReference type="RefSeq" id="WP_262568556.1">
    <property type="nucleotide sequence ID" value="NZ_JAPFCC010000001.1"/>
</dbReference>
<evidence type="ECO:0000256" key="1">
    <source>
        <dbReference type="ARBA" id="ARBA00004651"/>
    </source>
</evidence>
<keyword evidence="5 6" id="KW-0472">Membrane</keyword>
<dbReference type="PANTHER" id="PTHR30086">
    <property type="entry name" value="ARGININE EXPORTER PROTEIN ARGO"/>
    <property type="match status" value="1"/>
</dbReference>
<comment type="caution">
    <text evidence="7">The sequence shown here is derived from an EMBL/GenBank/DDBJ whole genome shotgun (WGS) entry which is preliminary data.</text>
</comment>
<feature type="transmembrane region" description="Helical" evidence="6">
    <location>
        <begin position="176"/>
        <end position="197"/>
    </location>
</feature>
<dbReference type="Pfam" id="PF01810">
    <property type="entry name" value="LysE"/>
    <property type="match status" value="1"/>
</dbReference>
<comment type="subcellular location">
    <subcellularLocation>
        <location evidence="1">Cell membrane</location>
        <topology evidence="1">Multi-pass membrane protein</topology>
    </subcellularLocation>
</comment>
<evidence type="ECO:0000256" key="3">
    <source>
        <dbReference type="ARBA" id="ARBA00022692"/>
    </source>
</evidence>
<dbReference type="Proteomes" id="UP001209854">
    <property type="component" value="Unassembled WGS sequence"/>
</dbReference>
<evidence type="ECO:0000256" key="4">
    <source>
        <dbReference type="ARBA" id="ARBA00022989"/>
    </source>
</evidence>
<feature type="transmembrane region" description="Helical" evidence="6">
    <location>
        <begin position="73"/>
        <end position="90"/>
    </location>
</feature>
<feature type="transmembrane region" description="Helical" evidence="6">
    <location>
        <begin position="110"/>
        <end position="132"/>
    </location>
</feature>
<feature type="transmembrane region" description="Helical" evidence="6">
    <location>
        <begin position="144"/>
        <end position="164"/>
    </location>
</feature>
<sequence>MLTFFSGFSLGLSLILAIGSQNAFVLKQGIKNHYLFFVCLICSISDAILIALGVTGFGVIVKEIPSIEIIARYGGASFLFIYSLISFKSALSENHYLKPEGSSNKSLSKTVIICLAFTWLNPHVYLDTVILLGSISSQYQPYEFVFGLGAITASFIFFFILGYGAKVLAPIFSNPFAWKILEFIIGIVMLSIAILLIRGVQST</sequence>
<keyword evidence="8" id="KW-1185">Reference proteome</keyword>
<keyword evidence="3 6" id="KW-0812">Transmembrane</keyword>